<feature type="compositionally biased region" description="Low complexity" evidence="1">
    <location>
        <begin position="82"/>
        <end position="93"/>
    </location>
</feature>
<dbReference type="AlphaFoldDB" id="A0A813JP96"/>
<evidence type="ECO:0000256" key="1">
    <source>
        <dbReference type="SAM" id="MobiDB-lite"/>
    </source>
</evidence>
<dbReference type="EMBL" id="CAJNNW010026203">
    <property type="protein sequence ID" value="CAE8683580.1"/>
    <property type="molecule type" value="Genomic_DNA"/>
</dbReference>
<proteinExistence type="predicted"/>
<comment type="caution">
    <text evidence="2">The sequence shown here is derived from an EMBL/GenBank/DDBJ whole genome shotgun (WGS) entry which is preliminary data.</text>
</comment>
<gene>
    <name evidence="2" type="ORF">PGLA2088_LOCUS23527</name>
</gene>
<organism evidence="2 3">
    <name type="scientific">Polarella glacialis</name>
    <name type="common">Dinoflagellate</name>
    <dbReference type="NCBI Taxonomy" id="89957"/>
    <lineage>
        <taxon>Eukaryota</taxon>
        <taxon>Sar</taxon>
        <taxon>Alveolata</taxon>
        <taxon>Dinophyceae</taxon>
        <taxon>Suessiales</taxon>
        <taxon>Suessiaceae</taxon>
        <taxon>Polarella</taxon>
    </lineage>
</organism>
<feature type="compositionally biased region" description="Acidic residues" evidence="1">
    <location>
        <begin position="142"/>
        <end position="161"/>
    </location>
</feature>
<evidence type="ECO:0000313" key="3">
    <source>
        <dbReference type="Proteomes" id="UP000626109"/>
    </source>
</evidence>
<accession>A0A813JP96</accession>
<sequence length="179" mass="19713">MVDTDKPRFLRFVDRSLLDWQAEPCSEPAPAEALNLQLTSGGHGVRHQVQLFHSRFLDPDGKVSHLIGIIREAGDQPASFHAASSGPSPVGGVQSEHASAMQHSRSSSLTFEETSEPSGLTDSISVVAARKRLERNESHSMDEEEEQQDVEEEQDSVTPEEESPRCHHCLPTAQVHREG</sequence>
<reference evidence="2" key="1">
    <citation type="submission" date="2021-02" db="EMBL/GenBank/DDBJ databases">
        <authorList>
            <person name="Dougan E. K."/>
            <person name="Rhodes N."/>
            <person name="Thang M."/>
            <person name="Chan C."/>
        </authorList>
    </citation>
    <scope>NUCLEOTIDE SEQUENCE</scope>
</reference>
<dbReference type="Proteomes" id="UP000626109">
    <property type="component" value="Unassembled WGS sequence"/>
</dbReference>
<feature type="compositionally biased region" description="Polar residues" evidence="1">
    <location>
        <begin position="101"/>
        <end position="124"/>
    </location>
</feature>
<feature type="region of interest" description="Disordered" evidence="1">
    <location>
        <begin position="78"/>
        <end position="179"/>
    </location>
</feature>
<evidence type="ECO:0000313" key="2">
    <source>
        <dbReference type="EMBL" id="CAE8683580.1"/>
    </source>
</evidence>
<protein>
    <submittedName>
        <fullName evidence="2">Uncharacterized protein</fullName>
    </submittedName>
</protein>
<name>A0A813JP96_POLGL</name>